<evidence type="ECO:0000256" key="1">
    <source>
        <dbReference type="ARBA" id="ARBA00003323"/>
    </source>
</evidence>
<evidence type="ECO:0000256" key="2">
    <source>
        <dbReference type="ARBA" id="ARBA00010397"/>
    </source>
</evidence>
<dbReference type="PANTHER" id="PTHR23001">
    <property type="entry name" value="EUKARYOTIC TRANSLATION INITIATION FACTOR"/>
    <property type="match status" value="1"/>
</dbReference>
<dbReference type="Proteomes" id="UP000070463">
    <property type="component" value="Unassembled WGS sequence"/>
</dbReference>
<dbReference type="GO" id="GO:0003743">
    <property type="term" value="F:translation initiation factor activity"/>
    <property type="evidence" value="ECO:0007669"/>
    <property type="project" value="UniProtKB-UniRule"/>
</dbReference>
<dbReference type="InterPro" id="IPR016189">
    <property type="entry name" value="Transl_init_fac_IF2/IF5_N"/>
</dbReference>
<evidence type="ECO:0000256" key="7">
    <source>
        <dbReference type="ARBA" id="ARBA00031466"/>
    </source>
</evidence>
<dbReference type="InterPro" id="IPR045196">
    <property type="entry name" value="IF2/IF5"/>
</dbReference>
<dbReference type="NCBIfam" id="TIGR00311">
    <property type="entry name" value="aIF-2beta"/>
    <property type="match status" value="1"/>
</dbReference>
<keyword evidence="12" id="KW-1185">Reference proteome</keyword>
<proteinExistence type="inferred from homology"/>
<dbReference type="InterPro" id="IPR004458">
    <property type="entry name" value="TIF2_bsu_arc"/>
</dbReference>
<gene>
    <name evidence="9" type="primary">eif2b</name>
    <name evidence="11" type="ORF">AKJ37_07955</name>
</gene>
<organism evidence="11 12">
    <name type="scientific">candidate division MSBL1 archaeon SCGC-AAA259I09</name>
    <dbReference type="NCBI Taxonomy" id="1698267"/>
    <lineage>
        <taxon>Archaea</taxon>
        <taxon>Methanobacteriati</taxon>
        <taxon>Methanobacteriota</taxon>
        <taxon>candidate division MSBL1</taxon>
    </lineage>
</organism>
<dbReference type="AlphaFoldDB" id="A0A133UIU4"/>
<dbReference type="NCBIfam" id="NF003067">
    <property type="entry name" value="PRK03988.1"/>
    <property type="match status" value="1"/>
</dbReference>
<keyword evidence="5 9" id="KW-0396">Initiation factor</keyword>
<comment type="subunit">
    <text evidence="3 9">Heterotrimer composed of an alpha, a beta and a gamma chain.</text>
</comment>
<dbReference type="Gene3D" id="3.30.30.170">
    <property type="match status" value="1"/>
</dbReference>
<dbReference type="InterPro" id="IPR002735">
    <property type="entry name" value="Transl_init_fac_IF2/IF5_dom"/>
</dbReference>
<comment type="function">
    <text evidence="1 9">eIF-2 functions in the early steps of protein synthesis by forming a ternary complex with GTP and initiator tRNA.</text>
</comment>
<evidence type="ECO:0000256" key="6">
    <source>
        <dbReference type="ARBA" id="ARBA00022917"/>
    </source>
</evidence>
<reference evidence="11 12" key="1">
    <citation type="journal article" date="2016" name="Sci. Rep.">
        <title>Metabolic traits of an uncultured archaeal lineage -MSBL1- from brine pools of the Red Sea.</title>
        <authorList>
            <person name="Mwirichia R."/>
            <person name="Alam I."/>
            <person name="Rashid M."/>
            <person name="Vinu M."/>
            <person name="Ba-Alawi W."/>
            <person name="Anthony Kamau A."/>
            <person name="Kamanda Ngugi D."/>
            <person name="Goker M."/>
            <person name="Klenk H.P."/>
            <person name="Bajic V."/>
            <person name="Stingl U."/>
        </authorList>
    </citation>
    <scope>NUCLEOTIDE SEQUENCE [LARGE SCALE GENOMIC DNA]</scope>
    <source>
        <strain evidence="11">SCGC-AAA259I09</strain>
    </source>
</reference>
<evidence type="ECO:0000256" key="9">
    <source>
        <dbReference type="HAMAP-Rule" id="MF_00232"/>
    </source>
</evidence>
<evidence type="ECO:0000313" key="12">
    <source>
        <dbReference type="Proteomes" id="UP000070463"/>
    </source>
</evidence>
<sequence>MSEEISKEYEEMLDEALEEIPETTPGEKRFEVPEADIDVSGNQTTLKNLKSIADTLGRNPDHLMKYLLNELGTAGNREESRGVFQGKFNKKEVQERIERYTEEYVRCNECGRPDTHMVKEGRVMMLKCDACGARSSIKGA</sequence>
<dbReference type="HAMAP" id="MF_00232">
    <property type="entry name" value="eIF_2_beta"/>
    <property type="match status" value="1"/>
</dbReference>
<evidence type="ECO:0000256" key="8">
    <source>
        <dbReference type="ARBA" id="ARBA00032408"/>
    </source>
</evidence>
<evidence type="ECO:0000256" key="5">
    <source>
        <dbReference type="ARBA" id="ARBA00022540"/>
    </source>
</evidence>
<dbReference type="SUPFAM" id="SSF75689">
    <property type="entry name" value="Zinc-binding domain of translation initiation factor 2 beta"/>
    <property type="match status" value="1"/>
</dbReference>
<comment type="caution">
    <text evidence="11">The sequence shown here is derived from an EMBL/GenBank/DDBJ whole genome shotgun (WGS) entry which is preliminary data.</text>
</comment>
<evidence type="ECO:0000256" key="3">
    <source>
        <dbReference type="ARBA" id="ARBA00011243"/>
    </source>
</evidence>
<dbReference type="Pfam" id="PF01873">
    <property type="entry name" value="eIF-5_eIF-2B"/>
    <property type="match status" value="1"/>
</dbReference>
<accession>A0A133UIU4</accession>
<evidence type="ECO:0000259" key="10">
    <source>
        <dbReference type="SMART" id="SM00653"/>
    </source>
</evidence>
<evidence type="ECO:0000256" key="4">
    <source>
        <dbReference type="ARBA" id="ARBA00022314"/>
    </source>
</evidence>
<feature type="domain" description="Translation initiation factor IF2/IF5" evidence="10">
    <location>
        <begin position="27"/>
        <end position="134"/>
    </location>
</feature>
<dbReference type="SUPFAM" id="SSF100966">
    <property type="entry name" value="Translation initiation factor 2 beta, aIF2beta, N-terminal domain"/>
    <property type="match status" value="1"/>
</dbReference>
<protein>
    <recommendedName>
        <fullName evidence="4 9">Translation initiation factor 2 subunit beta</fullName>
    </recommendedName>
    <alternativeName>
        <fullName evidence="7 9">aIF2-beta</fullName>
    </alternativeName>
    <alternativeName>
        <fullName evidence="8 9">eIF-2-beta</fullName>
    </alternativeName>
</protein>
<dbReference type="SMART" id="SM00653">
    <property type="entry name" value="eIF2B_5"/>
    <property type="match status" value="1"/>
</dbReference>
<dbReference type="PANTHER" id="PTHR23001:SF3">
    <property type="entry name" value="EUKARYOTIC TRANSLATION INITIATION FACTOR 2 SUBUNIT 2"/>
    <property type="match status" value="1"/>
</dbReference>
<comment type="similarity">
    <text evidence="2 9">Belongs to the eIF-2-beta/eIF-5 family.</text>
</comment>
<dbReference type="InterPro" id="IPR016190">
    <property type="entry name" value="Transl_init_fac_IF2/IF5_Zn-bd"/>
</dbReference>
<evidence type="ECO:0000313" key="11">
    <source>
        <dbReference type="EMBL" id="KXA94122.1"/>
    </source>
</evidence>
<keyword evidence="6 9" id="KW-0648">Protein biosynthesis</keyword>
<dbReference type="EMBL" id="LHXR01000208">
    <property type="protein sequence ID" value="KXA94122.1"/>
    <property type="molecule type" value="Genomic_DNA"/>
</dbReference>
<name>A0A133UIU4_9EURY</name>